<dbReference type="WBParaSite" id="DME_0001058001-mRNA-1">
    <property type="protein sequence ID" value="DME_0001058001-mRNA-1"/>
    <property type="gene ID" value="DME_0001058001"/>
</dbReference>
<dbReference type="EMBL" id="UYYG01000245">
    <property type="protein sequence ID" value="VDN54035.1"/>
    <property type="molecule type" value="Genomic_DNA"/>
</dbReference>
<reference evidence="1 3" key="2">
    <citation type="submission" date="2018-11" db="EMBL/GenBank/DDBJ databases">
        <authorList>
            <consortium name="Pathogen Informatics"/>
        </authorList>
    </citation>
    <scope>NUCLEOTIDE SEQUENCE [LARGE SCALE GENOMIC DNA]</scope>
</reference>
<evidence type="ECO:0000313" key="3">
    <source>
        <dbReference type="Proteomes" id="UP000274756"/>
    </source>
</evidence>
<evidence type="ECO:0000313" key="1">
    <source>
        <dbReference type="EMBL" id="VDN54035.1"/>
    </source>
</evidence>
<dbReference type="Proteomes" id="UP000274756">
    <property type="component" value="Unassembled WGS sequence"/>
</dbReference>
<evidence type="ECO:0000313" key="4">
    <source>
        <dbReference type="WBParaSite" id="DME_0001058001-mRNA-1"/>
    </source>
</evidence>
<dbReference type="AlphaFoldDB" id="A0A0N4URA5"/>
<keyword evidence="3" id="KW-1185">Reference proteome</keyword>
<reference evidence="4" key="1">
    <citation type="submission" date="2017-02" db="UniProtKB">
        <authorList>
            <consortium name="WormBaseParasite"/>
        </authorList>
    </citation>
    <scope>IDENTIFICATION</scope>
</reference>
<sequence>MYPPTLCKRGADYSCLERQNIIDVAINIHILSKYRVDAACLQEVRLPHIGSQIIIKHGSEQRYWLSLVMS</sequence>
<name>A0A0N4URA5_DRAME</name>
<protein>
    <submittedName>
        <fullName evidence="4">Endo/exonuclease/phosphatase domain-containing protein</fullName>
    </submittedName>
</protein>
<organism evidence="2 4">
    <name type="scientific">Dracunculus medinensis</name>
    <name type="common">Guinea worm</name>
    <dbReference type="NCBI Taxonomy" id="318479"/>
    <lineage>
        <taxon>Eukaryota</taxon>
        <taxon>Metazoa</taxon>
        <taxon>Ecdysozoa</taxon>
        <taxon>Nematoda</taxon>
        <taxon>Chromadorea</taxon>
        <taxon>Rhabditida</taxon>
        <taxon>Spirurina</taxon>
        <taxon>Dracunculoidea</taxon>
        <taxon>Dracunculidae</taxon>
        <taxon>Dracunculus</taxon>
    </lineage>
</organism>
<accession>A0A0N4URA5</accession>
<dbReference type="Proteomes" id="UP000038040">
    <property type="component" value="Unplaced"/>
</dbReference>
<evidence type="ECO:0000313" key="2">
    <source>
        <dbReference type="Proteomes" id="UP000038040"/>
    </source>
</evidence>
<gene>
    <name evidence="1" type="ORF">DME_LOCUS4008</name>
</gene>
<proteinExistence type="predicted"/>